<feature type="domain" description="PKD" evidence="2">
    <location>
        <begin position="190"/>
        <end position="214"/>
    </location>
</feature>
<dbReference type="InterPro" id="IPR000601">
    <property type="entry name" value="PKD_dom"/>
</dbReference>
<comment type="caution">
    <text evidence="3">The sequence shown here is derived from an EMBL/GenBank/DDBJ whole genome shotgun (WGS) entry which is preliminary data.</text>
</comment>
<dbReference type="STRING" id="394096.DB31_5235"/>
<protein>
    <recommendedName>
        <fullName evidence="2">PKD domain-containing protein</fullName>
    </recommendedName>
</protein>
<feature type="region of interest" description="Disordered" evidence="1">
    <location>
        <begin position="12"/>
        <end position="59"/>
    </location>
</feature>
<feature type="compositionally biased region" description="Low complexity" evidence="1">
    <location>
        <begin position="428"/>
        <end position="438"/>
    </location>
</feature>
<dbReference type="CDD" id="cd00146">
    <property type="entry name" value="PKD"/>
    <property type="match status" value="1"/>
</dbReference>
<keyword evidence="4" id="KW-1185">Reference proteome</keyword>
<feature type="compositionally biased region" description="Basic and acidic residues" evidence="1">
    <location>
        <begin position="439"/>
        <end position="449"/>
    </location>
</feature>
<accession>A0A085WR80</accession>
<proteinExistence type="predicted"/>
<feature type="compositionally biased region" description="Pro residues" evidence="1">
    <location>
        <begin position="18"/>
        <end position="27"/>
    </location>
</feature>
<evidence type="ECO:0000259" key="2">
    <source>
        <dbReference type="PROSITE" id="PS50093"/>
    </source>
</evidence>
<reference evidence="3 4" key="1">
    <citation type="submission" date="2014-04" db="EMBL/GenBank/DDBJ databases">
        <title>Genome assembly of Hyalangium minutum DSM 14724.</title>
        <authorList>
            <person name="Sharma G."/>
            <person name="Subramanian S."/>
        </authorList>
    </citation>
    <scope>NUCLEOTIDE SEQUENCE [LARGE SCALE GENOMIC DNA]</scope>
    <source>
        <strain evidence="3 4">DSM 14724</strain>
    </source>
</reference>
<dbReference type="EMBL" id="JMCB01000003">
    <property type="protein sequence ID" value="KFE70193.1"/>
    <property type="molecule type" value="Genomic_DNA"/>
</dbReference>
<feature type="region of interest" description="Disordered" evidence="1">
    <location>
        <begin position="427"/>
        <end position="478"/>
    </location>
</feature>
<sequence>MVVALVVWLWPGDTPPAVATPPPPAMPGPKVAEAPPAPAPKPEPTAPEAPPPPAEAKADPAAPVIDEITVEKPEVCEGEENLITVRAHTPDGSDAFLHYTIGGRQGQRAPVRSWIADDGEQPKLEVLVFGKDNVTTRVEVPTFTVKPCKPPRMALITFNLRANTWGEYDFDVKLVENPPPGNVSVVPFKPRSYEWTFGDGETITTDVPHVTHSYEGRKQEAMYSNLLIQVKVHGSSGEEPVVGRTSLQLLNPAYEDLATKGVVTLLVQLTPRFPELGSDGVVRQKVRMFHTQDRPVFVHNTVRFRHLMAPTAPSPEQVVDPSSLLGTSIVPPGKGIEFDVKLDTHKDPDVFSLEYYVEGKDSEGRPARGAFSVMRPPAKPTKENNNPVADPLLKAKILAARKILNRPYVTDEDLWALERQGKFAELNAQYKAQQAQAQPEDKRDPRAKDPGPPPEGPTATPGTKDDRKPNAPPKPGSK</sequence>
<organism evidence="3 4">
    <name type="scientific">Hyalangium minutum</name>
    <dbReference type="NCBI Taxonomy" id="394096"/>
    <lineage>
        <taxon>Bacteria</taxon>
        <taxon>Pseudomonadati</taxon>
        <taxon>Myxococcota</taxon>
        <taxon>Myxococcia</taxon>
        <taxon>Myxococcales</taxon>
        <taxon>Cystobacterineae</taxon>
        <taxon>Archangiaceae</taxon>
        <taxon>Hyalangium</taxon>
    </lineage>
</organism>
<evidence type="ECO:0000313" key="3">
    <source>
        <dbReference type="EMBL" id="KFE70193.1"/>
    </source>
</evidence>
<feature type="compositionally biased region" description="Pro residues" evidence="1">
    <location>
        <begin position="35"/>
        <end position="54"/>
    </location>
</feature>
<dbReference type="PROSITE" id="PS50093">
    <property type="entry name" value="PKD"/>
    <property type="match status" value="1"/>
</dbReference>
<dbReference type="AlphaFoldDB" id="A0A085WR80"/>
<gene>
    <name evidence="3" type="ORF">DB31_5235</name>
</gene>
<evidence type="ECO:0000256" key="1">
    <source>
        <dbReference type="SAM" id="MobiDB-lite"/>
    </source>
</evidence>
<evidence type="ECO:0000313" key="4">
    <source>
        <dbReference type="Proteomes" id="UP000028725"/>
    </source>
</evidence>
<name>A0A085WR80_9BACT</name>
<feature type="region of interest" description="Disordered" evidence="1">
    <location>
        <begin position="364"/>
        <end position="388"/>
    </location>
</feature>
<dbReference type="Proteomes" id="UP000028725">
    <property type="component" value="Unassembled WGS sequence"/>
</dbReference>